<proteinExistence type="predicted"/>
<evidence type="ECO:0000313" key="2">
    <source>
        <dbReference type="EMBL" id="UYM26572.1"/>
    </source>
</evidence>
<dbReference type="EMBL" id="OP580516">
    <property type="protein sequence ID" value="UYM26572.1"/>
    <property type="molecule type" value="Genomic_DNA"/>
</dbReference>
<keyword evidence="1" id="KW-0812">Transmembrane</keyword>
<reference evidence="2" key="1">
    <citation type="submission" date="2022-10" db="EMBL/GenBank/DDBJ databases">
        <authorList>
            <person name="Shreffler J."/>
            <person name="Spring A.M."/>
            <person name="Klyczek K."/>
            <person name="Garlena R.A."/>
            <person name="Russell D.A."/>
            <person name="Pope W.H."/>
            <person name="Jacobs-Sera D."/>
            <person name="Hatfull G.F."/>
        </authorList>
    </citation>
    <scope>NUCLEOTIDE SEQUENCE</scope>
</reference>
<feature type="transmembrane region" description="Helical" evidence="1">
    <location>
        <begin position="88"/>
        <end position="108"/>
    </location>
</feature>
<gene>
    <name evidence="2" type="primary">23</name>
    <name evidence="2" type="ORF">SEA_BAUER_23</name>
</gene>
<organism evidence="2 3">
    <name type="scientific">Arthrobacter phage Bauer</name>
    <dbReference type="NCBI Taxonomy" id="2985648"/>
    <lineage>
        <taxon>Viruses</taxon>
        <taxon>Duplodnaviria</taxon>
        <taxon>Heunggongvirae</taxon>
        <taxon>Uroviricota</taxon>
        <taxon>Caudoviricetes</taxon>
        <taxon>Bauervirus</taxon>
        <taxon>Bauervirus bauer</taxon>
    </lineage>
</organism>
<accession>A0A9E7V2I3</accession>
<dbReference type="KEGG" id="vg:80034687"/>
<feature type="transmembrane region" description="Helical" evidence="1">
    <location>
        <begin position="20"/>
        <end position="40"/>
    </location>
</feature>
<keyword evidence="1" id="KW-0472">Membrane</keyword>
<dbReference type="Proteomes" id="UP001156221">
    <property type="component" value="Segment"/>
</dbReference>
<sequence length="166" mass="18606">MIERIRRTLSGLTCTDWAYIHFKAALGLLWIIPLTQIAYLKTSTSPWFIVAWGALTSIGFIVSVTGLIMSAQKYETRRRGFRVEMTGLWLMMLAPAVYGMIQIGLLITTGHDRWIAIAFAYIICSAIVPRMVMIKAAAKSRTVIYKYTESHIESPRVGGETEGADE</sequence>
<feature type="transmembrane region" description="Helical" evidence="1">
    <location>
        <begin position="46"/>
        <end position="68"/>
    </location>
</feature>
<feature type="transmembrane region" description="Helical" evidence="1">
    <location>
        <begin position="114"/>
        <end position="132"/>
    </location>
</feature>
<evidence type="ECO:0000313" key="3">
    <source>
        <dbReference type="Proteomes" id="UP001156221"/>
    </source>
</evidence>
<keyword evidence="3" id="KW-1185">Reference proteome</keyword>
<evidence type="ECO:0000256" key="1">
    <source>
        <dbReference type="SAM" id="Phobius"/>
    </source>
</evidence>
<dbReference type="GeneID" id="80034687"/>
<protein>
    <submittedName>
        <fullName evidence="2">Membrane protein</fullName>
    </submittedName>
</protein>
<name>A0A9E7V2I3_9CAUD</name>
<dbReference type="RefSeq" id="YP_010761316.1">
    <property type="nucleotide sequence ID" value="NC_073594.1"/>
</dbReference>
<keyword evidence="1" id="KW-1133">Transmembrane helix</keyword>